<protein>
    <submittedName>
        <fullName evidence="2">Uncharacterized protein</fullName>
    </submittedName>
</protein>
<feature type="signal peptide" evidence="1">
    <location>
        <begin position="1"/>
        <end position="19"/>
    </location>
</feature>
<comment type="caution">
    <text evidence="2">The sequence shown here is derived from an EMBL/GenBank/DDBJ whole genome shotgun (WGS) entry which is preliminary data.</text>
</comment>
<accession>A0AAN7UQ89</accession>
<dbReference type="AlphaFoldDB" id="A0AAN7UQ89"/>
<organism evidence="2 3">
    <name type="scientific">Xylaria bambusicola</name>
    <dbReference type="NCBI Taxonomy" id="326684"/>
    <lineage>
        <taxon>Eukaryota</taxon>
        <taxon>Fungi</taxon>
        <taxon>Dikarya</taxon>
        <taxon>Ascomycota</taxon>
        <taxon>Pezizomycotina</taxon>
        <taxon>Sordariomycetes</taxon>
        <taxon>Xylariomycetidae</taxon>
        <taxon>Xylariales</taxon>
        <taxon>Xylariaceae</taxon>
        <taxon>Xylaria</taxon>
    </lineage>
</organism>
<name>A0AAN7UQ89_9PEZI</name>
<evidence type="ECO:0000313" key="3">
    <source>
        <dbReference type="Proteomes" id="UP001305414"/>
    </source>
</evidence>
<proteinExistence type="predicted"/>
<evidence type="ECO:0000313" key="2">
    <source>
        <dbReference type="EMBL" id="KAK5633282.1"/>
    </source>
</evidence>
<sequence>MCNTKVLLTLAALFSASLAQTTANPECTSLLDGILARGHTVPPAIAPFLNTADTGVPGDDGSFEDLLRNPDVYASRICAAAGQLPSSLLPEFATWGSAILEFASGEISNYDAAVTQCVTMSPVAASITNYIHSIVSQPDRLCQLTGTASMTAQPKATV</sequence>
<keyword evidence="1" id="KW-0732">Signal</keyword>
<feature type="chain" id="PRO_5043028287" evidence="1">
    <location>
        <begin position="20"/>
        <end position="158"/>
    </location>
</feature>
<reference evidence="2 3" key="1">
    <citation type="submission" date="2023-10" db="EMBL/GenBank/DDBJ databases">
        <title>Draft genome sequence of Xylaria bambusicola isolate GMP-LS, the root and basal stem rot pathogen of sugarcane in Indonesia.</title>
        <authorList>
            <person name="Selvaraj P."/>
            <person name="Muralishankar V."/>
            <person name="Muruganantham S."/>
            <person name="Sp S."/>
            <person name="Haryani S."/>
            <person name="Lau K.J.X."/>
            <person name="Naqvi N.I."/>
        </authorList>
    </citation>
    <scope>NUCLEOTIDE SEQUENCE [LARGE SCALE GENOMIC DNA]</scope>
    <source>
        <strain evidence="2">GMP-LS</strain>
    </source>
</reference>
<keyword evidence="3" id="KW-1185">Reference proteome</keyword>
<dbReference type="EMBL" id="JAWHQM010000031">
    <property type="protein sequence ID" value="KAK5633282.1"/>
    <property type="molecule type" value="Genomic_DNA"/>
</dbReference>
<dbReference type="Proteomes" id="UP001305414">
    <property type="component" value="Unassembled WGS sequence"/>
</dbReference>
<evidence type="ECO:0000256" key="1">
    <source>
        <dbReference type="SAM" id="SignalP"/>
    </source>
</evidence>
<gene>
    <name evidence="2" type="ORF">RRF57_008996</name>
</gene>